<keyword evidence="4" id="KW-1185">Reference proteome</keyword>
<feature type="transmembrane region" description="Helical" evidence="2">
    <location>
        <begin position="40"/>
        <end position="66"/>
    </location>
</feature>
<evidence type="ECO:0000256" key="1">
    <source>
        <dbReference type="SAM" id="Coils"/>
    </source>
</evidence>
<keyword evidence="2" id="KW-0812">Transmembrane</keyword>
<dbReference type="Proteomes" id="UP000003100">
    <property type="component" value="Unassembled WGS sequence"/>
</dbReference>
<dbReference type="Pfam" id="PF06541">
    <property type="entry name" value="ABC_trans_CmpB"/>
    <property type="match status" value="1"/>
</dbReference>
<comment type="caution">
    <text evidence="3">The sequence shown here is derived from an EMBL/GenBank/DDBJ whole genome shotgun (WGS) entry which is preliminary data.</text>
</comment>
<feature type="transmembrane region" description="Helical" evidence="2">
    <location>
        <begin position="78"/>
        <end position="101"/>
    </location>
</feature>
<protein>
    <submittedName>
        <fullName evidence="3">Uncharacterized protein</fullName>
    </submittedName>
</protein>
<name>C0CQN9_BLAHS</name>
<dbReference type="EMBL" id="ACBZ01000172">
    <property type="protein sequence ID" value="EEG47918.1"/>
    <property type="molecule type" value="Genomic_DNA"/>
</dbReference>
<dbReference type="HOGENOM" id="CLU_055257_0_0_9"/>
<evidence type="ECO:0000256" key="2">
    <source>
        <dbReference type="SAM" id="Phobius"/>
    </source>
</evidence>
<gene>
    <name evidence="3" type="ORF">RUMHYD_03202</name>
</gene>
<dbReference type="AlphaFoldDB" id="C0CQN9"/>
<dbReference type="PATRIC" id="fig|476272.21.peg.1325"/>
<dbReference type="eggNOG" id="COG4905">
    <property type="taxonomic scope" value="Bacteria"/>
</dbReference>
<organism evidence="3 4">
    <name type="scientific">Blautia hydrogenotrophica (strain DSM 10507 / JCM 14656 / S5a33)</name>
    <name type="common">Ruminococcus hydrogenotrophicus</name>
    <dbReference type="NCBI Taxonomy" id="476272"/>
    <lineage>
        <taxon>Bacteria</taxon>
        <taxon>Bacillati</taxon>
        <taxon>Bacillota</taxon>
        <taxon>Clostridia</taxon>
        <taxon>Lachnospirales</taxon>
        <taxon>Lachnospiraceae</taxon>
        <taxon>Blautia</taxon>
    </lineage>
</organism>
<proteinExistence type="predicted"/>
<sequence length="283" mass="32646">MSIHKKKFVNRGFMRGPFLPLYGSGAVMMLFVTIPVRDSLVLTYIFGAIGATILEYITGACMEALFKVRYWDYSDKPFNIHGYVCLGTTLAWGLLTILMVRFIHEPVEHLILSLNQTLQDVLATVLTIYVTSDMALSFKAALDIRTMLEKMTKVKEEMEKVQGRLDAIIAFAGPRVSQEAERFQVKYRVNEILQDIKTRLDILQPKDGGSDVNLREVAEQFREEIEQLKNKYIVVRERRSSLRERLGFYKRSMLKSHPSITSRKFADALQELKEIAQEKRKKK</sequence>
<dbReference type="InterPro" id="IPR010540">
    <property type="entry name" value="CmpB_TMEM229"/>
</dbReference>
<feature type="coiled-coil region" evidence="1">
    <location>
        <begin position="211"/>
        <end position="245"/>
    </location>
</feature>
<feature type="transmembrane region" description="Helical" evidence="2">
    <location>
        <begin position="12"/>
        <end position="34"/>
    </location>
</feature>
<keyword evidence="1" id="KW-0175">Coiled coil</keyword>
<keyword evidence="2" id="KW-0472">Membrane</keyword>
<dbReference type="RefSeq" id="WP_005951200.1">
    <property type="nucleotide sequence ID" value="NZ_GG657686.1"/>
</dbReference>
<reference evidence="3 4" key="1">
    <citation type="submission" date="2009-01" db="EMBL/GenBank/DDBJ databases">
        <authorList>
            <person name="Fulton L."/>
            <person name="Clifton S."/>
            <person name="Fulton B."/>
            <person name="Xu J."/>
            <person name="Minx P."/>
            <person name="Pepin K.H."/>
            <person name="Johnson M."/>
            <person name="Bhonagiri V."/>
            <person name="Nash W.E."/>
            <person name="Mardis E.R."/>
            <person name="Wilson R.K."/>
        </authorList>
    </citation>
    <scope>NUCLEOTIDE SEQUENCE [LARGE SCALE GENOMIC DNA]</scope>
    <source>
        <strain evidence="4">DSM 10507 / JCM 14656 / S5a33</strain>
    </source>
</reference>
<evidence type="ECO:0000313" key="4">
    <source>
        <dbReference type="Proteomes" id="UP000003100"/>
    </source>
</evidence>
<evidence type="ECO:0000313" key="3">
    <source>
        <dbReference type="EMBL" id="EEG47918.1"/>
    </source>
</evidence>
<accession>C0CQN9</accession>
<keyword evidence="2" id="KW-1133">Transmembrane helix</keyword>
<feature type="transmembrane region" description="Helical" evidence="2">
    <location>
        <begin position="121"/>
        <end position="142"/>
    </location>
</feature>
<reference evidence="3 4" key="2">
    <citation type="submission" date="2009-02" db="EMBL/GenBank/DDBJ databases">
        <title>Draft genome sequence of Blautia hydrogenotrophica DSM 10507 (Ruminococcus hydrogenotrophicus DSM 10507).</title>
        <authorList>
            <person name="Sudarsanam P."/>
            <person name="Ley R."/>
            <person name="Guruge J."/>
            <person name="Turnbaugh P.J."/>
            <person name="Mahowald M."/>
            <person name="Liep D."/>
            <person name="Gordon J."/>
        </authorList>
    </citation>
    <scope>NUCLEOTIDE SEQUENCE [LARGE SCALE GENOMIC DNA]</scope>
    <source>
        <strain evidence="4">DSM 10507 / JCM 14656 / S5a33</strain>
    </source>
</reference>